<feature type="region of interest" description="Disordered" evidence="1">
    <location>
        <begin position="130"/>
        <end position="150"/>
    </location>
</feature>
<proteinExistence type="predicted"/>
<feature type="region of interest" description="Disordered" evidence="1">
    <location>
        <begin position="54"/>
        <end position="81"/>
    </location>
</feature>
<keyword evidence="3" id="KW-1185">Reference proteome</keyword>
<sequence length="199" mass="21976">MPRRALQDAARCRSQQAQVERRTCSQTPSLAIPSQRSSAPHSGWHAVAIATARQAPPPTLDSDSRHATTTTHPYDTHIMPPHLHPRSRMTSSLFATTVVASFFVVGLPHILPCPAPRVAYADGEVVVGEDGKRRRRRRRDNPPEIKDGIVHFDQTPDTAAVSCSKDDRASRECPVPRPGGMLGEWLGFHAEKKVNQRTN</sequence>
<evidence type="ECO:0000313" key="2">
    <source>
        <dbReference type="EMBL" id="CRK17794.1"/>
    </source>
</evidence>
<gene>
    <name evidence="2" type="ORF">BN1708_003071</name>
</gene>
<evidence type="ECO:0000313" key="3">
    <source>
        <dbReference type="Proteomes" id="UP000044602"/>
    </source>
</evidence>
<evidence type="ECO:0000256" key="1">
    <source>
        <dbReference type="SAM" id="MobiDB-lite"/>
    </source>
</evidence>
<dbReference type="PANTHER" id="PTHR40020">
    <property type="entry name" value="CYTOCHROME C OXIDASE ASSEMBLY FACTOR 2"/>
    <property type="match status" value="1"/>
</dbReference>
<dbReference type="GO" id="GO:0005759">
    <property type="term" value="C:mitochondrial matrix"/>
    <property type="evidence" value="ECO:0007669"/>
    <property type="project" value="TreeGrafter"/>
</dbReference>
<name>A0A0G4L751_VERLO</name>
<dbReference type="GO" id="GO:0033617">
    <property type="term" value="P:mitochondrial respiratory chain complex IV assembly"/>
    <property type="evidence" value="ECO:0007669"/>
    <property type="project" value="TreeGrafter"/>
</dbReference>
<feature type="compositionally biased region" description="Basic and acidic residues" evidence="1">
    <location>
        <begin position="140"/>
        <end position="150"/>
    </location>
</feature>
<protein>
    <submittedName>
        <fullName evidence="2">Uncharacterized protein</fullName>
    </submittedName>
</protein>
<dbReference type="PANTHER" id="PTHR40020:SF1">
    <property type="entry name" value="CYTOCHROME C OXIDASE ASSEMBLY FACTOR 2"/>
    <property type="match status" value="1"/>
</dbReference>
<reference evidence="2 3" key="1">
    <citation type="submission" date="2015-05" db="EMBL/GenBank/DDBJ databases">
        <authorList>
            <person name="Wang D.B."/>
            <person name="Wang M."/>
        </authorList>
    </citation>
    <scope>NUCLEOTIDE SEQUENCE [LARGE SCALE GENOMIC DNA]</scope>
    <source>
        <strain evidence="2">VL1</strain>
    </source>
</reference>
<dbReference type="Proteomes" id="UP000044602">
    <property type="component" value="Unassembled WGS sequence"/>
</dbReference>
<dbReference type="EMBL" id="CVQH01008890">
    <property type="protein sequence ID" value="CRK17794.1"/>
    <property type="molecule type" value="Genomic_DNA"/>
</dbReference>
<dbReference type="AlphaFoldDB" id="A0A0G4L751"/>
<accession>A0A0G4L751</accession>
<organism evidence="2 3">
    <name type="scientific">Verticillium longisporum</name>
    <name type="common">Verticillium dahliae var. longisporum</name>
    <dbReference type="NCBI Taxonomy" id="100787"/>
    <lineage>
        <taxon>Eukaryota</taxon>
        <taxon>Fungi</taxon>
        <taxon>Dikarya</taxon>
        <taxon>Ascomycota</taxon>
        <taxon>Pezizomycotina</taxon>
        <taxon>Sordariomycetes</taxon>
        <taxon>Hypocreomycetidae</taxon>
        <taxon>Glomerellales</taxon>
        <taxon>Plectosphaerellaceae</taxon>
        <taxon>Verticillium</taxon>
    </lineage>
</organism>